<dbReference type="InterPro" id="IPR053575">
    <property type="entry name" value="Retron_Ec78_HNH_endo"/>
</dbReference>
<protein>
    <submittedName>
        <fullName evidence="1">Uncharacterized protein (TIGR02646 family)</fullName>
    </submittedName>
</protein>
<keyword evidence="2" id="KW-1185">Reference proteome</keyword>
<sequence length="261" mass="30325">MKKIGKSSEPVALTEFRDQNPDAQWKALRDTGPYLEIKQQIFQDQGHLCAFCETELPEERSNHQRVEHFHPKSDVSNPDHNWTLDWENMIGVCMGGSRQTEADKVNYQLPENLSCDAYKDHLISAGEIPEACEGYVLNPLRIINTPCLFKFDLRTCELRPDPEACARLQDIDNSYDSLETLVAETIRILNLNCSRLVDDRREVLKFFNQAAARARKANNRHYKAQLAERWFRHRWPSFFTTRRILLGISAEDWLIAINYQG</sequence>
<dbReference type="Proteomes" id="UP001549366">
    <property type="component" value="Unassembled WGS sequence"/>
</dbReference>
<dbReference type="EMBL" id="JBEWTB010000002">
    <property type="protein sequence ID" value="MET4759323.1"/>
    <property type="molecule type" value="Genomic_DNA"/>
</dbReference>
<dbReference type="InterPro" id="IPR013467">
    <property type="entry name" value="HNH78-like"/>
</dbReference>
<evidence type="ECO:0000313" key="1">
    <source>
        <dbReference type="EMBL" id="MET4759323.1"/>
    </source>
</evidence>
<accession>A0ABV2SNH5</accession>
<dbReference type="NCBIfam" id="NF041761">
    <property type="entry name" value="PtuB"/>
    <property type="match status" value="1"/>
</dbReference>
<organism evidence="1 2">
    <name type="scientific">Endozoicomonas lisbonensis</name>
    <dbReference type="NCBI Taxonomy" id="3120522"/>
    <lineage>
        <taxon>Bacteria</taxon>
        <taxon>Pseudomonadati</taxon>
        <taxon>Pseudomonadota</taxon>
        <taxon>Gammaproteobacteria</taxon>
        <taxon>Oceanospirillales</taxon>
        <taxon>Endozoicomonadaceae</taxon>
        <taxon>Endozoicomonas</taxon>
    </lineage>
</organism>
<proteinExistence type="predicted"/>
<gene>
    <name evidence="1" type="ORF">V5J35_004515</name>
</gene>
<dbReference type="RefSeq" id="WP_354009318.1">
    <property type="nucleotide sequence ID" value="NZ_JBEWTA010000001.1"/>
</dbReference>
<reference evidence="1 2" key="1">
    <citation type="submission" date="2024-06" db="EMBL/GenBank/DDBJ databases">
        <title>Genomic Encyclopedia of Type Strains, Phase V (KMG-V): Genome sequencing to study the core and pangenomes of soil and plant-associated prokaryotes.</title>
        <authorList>
            <person name="Whitman W."/>
        </authorList>
    </citation>
    <scope>NUCLEOTIDE SEQUENCE [LARGE SCALE GENOMIC DNA]</scope>
    <source>
        <strain evidence="1 2">NE40</strain>
    </source>
</reference>
<comment type="caution">
    <text evidence="1">The sequence shown here is derived from an EMBL/GenBank/DDBJ whole genome shotgun (WGS) entry which is preliminary data.</text>
</comment>
<dbReference type="NCBIfam" id="TIGR02646">
    <property type="entry name" value="retron system putative HNH endonuclease"/>
    <property type="match status" value="1"/>
</dbReference>
<evidence type="ECO:0000313" key="2">
    <source>
        <dbReference type="Proteomes" id="UP001549366"/>
    </source>
</evidence>
<name>A0ABV2SNH5_9GAMM</name>